<dbReference type="EMBL" id="JACHGO010000003">
    <property type="protein sequence ID" value="MBB5143162.1"/>
    <property type="molecule type" value="Genomic_DNA"/>
</dbReference>
<accession>A0A7W8FGV3</accession>
<name>A0A7W8FGV3_9BACT</name>
<dbReference type="Proteomes" id="UP000539075">
    <property type="component" value="Unassembled WGS sequence"/>
</dbReference>
<comment type="caution">
    <text evidence="1">The sequence shown here is derived from an EMBL/GenBank/DDBJ whole genome shotgun (WGS) entry which is preliminary data.</text>
</comment>
<reference evidence="1 2" key="1">
    <citation type="submission" date="2020-08" db="EMBL/GenBank/DDBJ databases">
        <title>Genomic Encyclopedia of Type Strains, Phase IV (KMG-IV): sequencing the most valuable type-strain genomes for metagenomic binning, comparative biology and taxonomic classification.</title>
        <authorList>
            <person name="Goeker M."/>
        </authorList>
    </citation>
    <scope>NUCLEOTIDE SEQUENCE [LARGE SCALE GENOMIC DNA]</scope>
    <source>
        <strain evidence="1 2">DSM 11275</strain>
    </source>
</reference>
<gene>
    <name evidence="1" type="ORF">HNQ38_001250</name>
</gene>
<evidence type="ECO:0000313" key="2">
    <source>
        <dbReference type="Proteomes" id="UP000539075"/>
    </source>
</evidence>
<keyword evidence="2" id="KW-1185">Reference proteome</keyword>
<proteinExistence type="predicted"/>
<organism evidence="1 2">
    <name type="scientific">Desulfovibrio intestinalis</name>
    <dbReference type="NCBI Taxonomy" id="58621"/>
    <lineage>
        <taxon>Bacteria</taxon>
        <taxon>Pseudomonadati</taxon>
        <taxon>Thermodesulfobacteriota</taxon>
        <taxon>Desulfovibrionia</taxon>
        <taxon>Desulfovibrionales</taxon>
        <taxon>Desulfovibrionaceae</taxon>
        <taxon>Desulfovibrio</taxon>
    </lineage>
</organism>
<sequence>MALIFRDIQKRTKIGIAVGSELARCLPLKNSFKNSCLGQVVIQAIDIGGIRQTERTCKGIRKRILSCLGNADLGVMGLLAGGSFGYEAFQLPSCIYSRFKGGLIAMVVSARRHNLCRSIRGDVISGQQGHLDSIFIDNLFVPSFIFVLSKGGSLQRALVTPYMLSMTIRENSMKDTTSAQL</sequence>
<evidence type="ECO:0000313" key="1">
    <source>
        <dbReference type="EMBL" id="MBB5143162.1"/>
    </source>
</evidence>
<protein>
    <submittedName>
        <fullName evidence="1">Uncharacterized protein</fullName>
    </submittedName>
</protein>
<dbReference type="AlphaFoldDB" id="A0A7W8FGV3"/>